<dbReference type="Proteomes" id="UP000596902">
    <property type="component" value="Unassembled WGS sequence"/>
</dbReference>
<feature type="transmembrane region" description="Helical" evidence="2">
    <location>
        <begin position="199"/>
        <end position="218"/>
    </location>
</feature>
<sequence>MEKIEMTQPEPIPKQSTSEDEEYPAEHLFKENEPLLDLEGQHEEKQELAHRATEPAVSRTKTFVFLATYFIMNLSLTFYNKAVMGSFPFPWILTAVHTGSAALGSLVFLMFGHFHLTRLTTREHLVHFMFSLLFTLNIAMSNLSLAMVSVPFHQIMRATCPLFTILIYRLVFSRRYAIITYLSIVPVMLGVGLATFGDYYFTALGFTLTLIGVVLAAIKTVVTNRLMTGRLRLPALELLLRMGPLAAVQSLLYSVLIGEFSEFLDFVKAGHLTAERILAVSGNGLLAFGLNVASFETNKLAGALTLTICANLKQCLTIVLGAFLWDVPVSPMNGAGILLALVGGAWTLAAGIVAFATLIFLWTALRLGSLDAIRGATAQDALTSSLKESRLHLLIVATSSGLDLCRLLLSASILSYPTPVLIDWAGEGAFNAAETHLAKIAGPLRYLENLTSIQDNDIVLLLDGFDITFQLSPDVLLKRYFEETATANERLIAKYGKSHVRKHNMHNSILFGPDKTCFPEDIQRLACWVVPQSPLQPDAFGPYTDGWGDMLHARPRWLNSGTIIGPAAEMRDMFRATQEKIDKTYDPEYVLRNSDQKYFADVWGDQEYSRILSHDDVPYGIPQEVQEAGLPVLEEGQKTEYHIGLDYRSSLFQTAAGYRNYIAWMMTNRSSLPSTSTSVEPYRIDLQEDVLQSKKPFAAISDDAALQKTSWRNVSLGFNTVTGQAFPLLHFTGDKSFRNTWWPRMWYFEDAERLQRASAQIQDQQIGSDLINGVSWTKNIPYDETERKVEEKSGAWSDQGEALPWEALLAGYPTPTLINWGAKFDDKTLVAGGSHLAKISGVLEYLRTLGPERNDDLLLLVDGYDIWFQLRPSALVSRFHAINNEASTRIQQTMGSKAAAAEGITQNIIFSAQKRCWPWKPEDPPCYAVPQSSLPNDIYGPETDTDIGFEKNPYVKFRQRYLNSGDAMGRVGAMKALFERAMEKAEKDRNFGSDQKIFSEIFGDQEFQREVMRQRHRNVFQKMGDWLTGRNSILNPQSERHLREHKGGKPDEFGIGLDYASLLGHPTVFAEEDSAWVTYDDPKSIAQASAELKIAPARVHDLAQDVTDSQPPFRPAVIAPGSSFSEDKTWREVPLYTNMWTSVVPGLIHHNAHRDGLKSLRVSVWDRMWYFNHSRKLFESNAAGPVGPVAVVHDDDGKEQAWWSPIAEKGGAKSDKGEWLPWHELCQEFEGEVFRDA</sequence>
<keyword evidence="2" id="KW-1133">Transmembrane helix</keyword>
<gene>
    <name evidence="4" type="ORF">GT037_001076</name>
</gene>
<keyword evidence="5" id="KW-1185">Reference proteome</keyword>
<evidence type="ECO:0000313" key="4">
    <source>
        <dbReference type="EMBL" id="KAF7682100.1"/>
    </source>
</evidence>
<feature type="transmembrane region" description="Helical" evidence="2">
    <location>
        <begin position="300"/>
        <end position="325"/>
    </location>
</feature>
<feature type="transmembrane region" description="Helical" evidence="2">
    <location>
        <begin position="91"/>
        <end position="114"/>
    </location>
</feature>
<proteinExistence type="predicted"/>
<dbReference type="InterPro" id="IPR004853">
    <property type="entry name" value="Sugar_P_trans_dom"/>
</dbReference>
<feature type="domain" description="Sugar phosphate transporter" evidence="3">
    <location>
        <begin position="63"/>
        <end position="343"/>
    </location>
</feature>
<evidence type="ECO:0000256" key="1">
    <source>
        <dbReference type="SAM" id="MobiDB-lite"/>
    </source>
</evidence>
<feature type="transmembrane region" description="Helical" evidence="2">
    <location>
        <begin position="126"/>
        <end position="148"/>
    </location>
</feature>
<feature type="region of interest" description="Disordered" evidence="1">
    <location>
        <begin position="1"/>
        <end position="26"/>
    </location>
</feature>
<comment type="caution">
    <text evidence="4">The sequence shown here is derived from an EMBL/GenBank/DDBJ whole genome shotgun (WGS) entry which is preliminary data.</text>
</comment>
<dbReference type="PANTHER" id="PTHR36587:SF2">
    <property type="entry name" value="EXPRESSION SITE-ASSOCIATED GENE 3 (ESAG3)-LIKE PROTEIN"/>
    <property type="match status" value="1"/>
</dbReference>
<dbReference type="EMBL" id="JAAABM010000001">
    <property type="protein sequence ID" value="KAF7682100.1"/>
    <property type="molecule type" value="Genomic_DNA"/>
</dbReference>
<accession>A0A8H7BD45</accession>
<reference evidence="4" key="2">
    <citation type="submission" date="2020-08" db="EMBL/GenBank/DDBJ databases">
        <title>Draft Genome Sequence of Cumin Blight Pathogen Alternaria burnsii.</title>
        <authorList>
            <person name="Feng Z."/>
        </authorList>
    </citation>
    <scope>NUCLEOTIDE SEQUENCE</scope>
    <source>
        <strain evidence="4">CBS107.38</strain>
    </source>
</reference>
<evidence type="ECO:0000259" key="3">
    <source>
        <dbReference type="Pfam" id="PF03151"/>
    </source>
</evidence>
<dbReference type="PANTHER" id="PTHR36587">
    <property type="entry name" value="EXPRESSION SITE-ASSOCIATED GENE 3 (ESAG3)-LIKE PROTEIN"/>
    <property type="match status" value="1"/>
</dbReference>
<feature type="transmembrane region" description="Helical" evidence="2">
    <location>
        <begin position="62"/>
        <end position="79"/>
    </location>
</feature>
<reference evidence="4" key="1">
    <citation type="submission" date="2020-01" db="EMBL/GenBank/DDBJ databases">
        <authorList>
            <person name="Feng Z.H.Z."/>
        </authorList>
    </citation>
    <scope>NUCLEOTIDE SEQUENCE</scope>
    <source>
        <strain evidence="4">CBS107.38</strain>
    </source>
</reference>
<keyword evidence="2" id="KW-0472">Membrane</keyword>
<feature type="transmembrane region" description="Helical" evidence="2">
    <location>
        <begin position="337"/>
        <end position="365"/>
    </location>
</feature>
<dbReference type="Pfam" id="PF03151">
    <property type="entry name" value="TPT"/>
    <property type="match status" value="1"/>
</dbReference>
<dbReference type="RefSeq" id="XP_038791979.1">
    <property type="nucleotide sequence ID" value="XM_038926123.1"/>
</dbReference>
<name>A0A8H7BD45_9PLEO</name>
<keyword evidence="2" id="KW-0812">Transmembrane</keyword>
<dbReference type="CDD" id="cd22997">
    <property type="entry name" value="GT_LH"/>
    <property type="match status" value="2"/>
</dbReference>
<evidence type="ECO:0000313" key="5">
    <source>
        <dbReference type="Proteomes" id="UP000596902"/>
    </source>
</evidence>
<feature type="transmembrane region" description="Helical" evidence="2">
    <location>
        <begin position="238"/>
        <end position="257"/>
    </location>
</feature>
<protein>
    <recommendedName>
        <fullName evidence="3">Sugar phosphate transporter domain-containing protein</fullName>
    </recommendedName>
</protein>
<feature type="transmembrane region" description="Helical" evidence="2">
    <location>
        <begin position="176"/>
        <end position="193"/>
    </location>
</feature>
<feature type="transmembrane region" description="Helical" evidence="2">
    <location>
        <begin position="154"/>
        <end position="171"/>
    </location>
</feature>
<evidence type="ECO:0000256" key="2">
    <source>
        <dbReference type="SAM" id="Phobius"/>
    </source>
</evidence>
<dbReference type="AlphaFoldDB" id="A0A8H7BD45"/>
<organism evidence="4 5">
    <name type="scientific">Alternaria burnsii</name>
    <dbReference type="NCBI Taxonomy" id="1187904"/>
    <lineage>
        <taxon>Eukaryota</taxon>
        <taxon>Fungi</taxon>
        <taxon>Dikarya</taxon>
        <taxon>Ascomycota</taxon>
        <taxon>Pezizomycotina</taxon>
        <taxon>Dothideomycetes</taxon>
        <taxon>Pleosporomycetidae</taxon>
        <taxon>Pleosporales</taxon>
        <taxon>Pleosporineae</taxon>
        <taxon>Pleosporaceae</taxon>
        <taxon>Alternaria</taxon>
        <taxon>Alternaria sect. Alternaria</taxon>
    </lineage>
</organism>
<dbReference type="GeneID" id="62199301"/>